<sequence length="75" mass="9013">MARKSDLVDKISKELNYLSKEDIKDSIDLVFDYLQFSLAEQNRIEIRGFGSFSIRERKFPNSERSYKTIYYRGHR</sequence>
<dbReference type="SMART" id="SM00411">
    <property type="entry name" value="BHL"/>
    <property type="match status" value="1"/>
</dbReference>
<protein>
    <submittedName>
        <fullName evidence="4">HU family DNA-binding protein</fullName>
    </submittedName>
</protein>
<proteinExistence type="inferred from homology"/>
<organism evidence="4">
    <name type="scientific">Candidatus Tisiphia endosymbiont of Sergentomyia squamirostris</name>
    <dbReference type="NCBI Taxonomy" id="3113639"/>
    <lineage>
        <taxon>Bacteria</taxon>
        <taxon>Pseudomonadati</taxon>
        <taxon>Pseudomonadota</taxon>
        <taxon>Alphaproteobacteria</taxon>
        <taxon>Rickettsiales</taxon>
        <taxon>Rickettsiaceae</taxon>
        <taxon>Rickettsieae</taxon>
        <taxon>Candidatus Tisiphia</taxon>
    </lineage>
</organism>
<dbReference type="InterPro" id="IPR000119">
    <property type="entry name" value="Hist_DNA-bd"/>
</dbReference>
<gene>
    <name evidence="4" type="ORF">DMENIID0002_04640</name>
</gene>
<name>A0AAT9G7M8_9RICK</name>
<evidence type="ECO:0000256" key="3">
    <source>
        <dbReference type="RuleBase" id="RU003939"/>
    </source>
</evidence>
<evidence type="ECO:0000256" key="1">
    <source>
        <dbReference type="ARBA" id="ARBA00010529"/>
    </source>
</evidence>
<keyword evidence="2 4" id="KW-0238">DNA-binding</keyword>
<evidence type="ECO:0000313" key="4">
    <source>
        <dbReference type="EMBL" id="BFD45818.1"/>
    </source>
</evidence>
<dbReference type="CDD" id="cd13836">
    <property type="entry name" value="IHF_B"/>
    <property type="match status" value="1"/>
</dbReference>
<comment type="similarity">
    <text evidence="1 3">Belongs to the bacterial histone-like protein family.</text>
</comment>
<dbReference type="GO" id="GO:0030527">
    <property type="term" value="F:structural constituent of chromatin"/>
    <property type="evidence" value="ECO:0007669"/>
    <property type="project" value="InterPro"/>
</dbReference>
<reference evidence="4" key="1">
    <citation type="submission" date="2024-01" db="EMBL/GenBank/DDBJ databases">
        <title>Sequencing the genomes of a sandfly, Sergentomyia squamirostris, and its two endosymbionts.</title>
        <authorList>
            <person name="Itokawa K."/>
            <person name="Sanjoba C."/>
        </authorList>
    </citation>
    <scope>NUCLEOTIDE SEQUENCE</scope>
    <source>
        <strain evidence="4">RiSSQ</strain>
    </source>
</reference>
<dbReference type="InterPro" id="IPR010992">
    <property type="entry name" value="IHF-like_DNA-bd_dom_sf"/>
</dbReference>
<dbReference type="SUPFAM" id="SSF47729">
    <property type="entry name" value="IHF-like DNA-binding proteins"/>
    <property type="match status" value="1"/>
</dbReference>
<accession>A0AAT9G7M8</accession>
<dbReference type="GO" id="GO:0003677">
    <property type="term" value="F:DNA binding"/>
    <property type="evidence" value="ECO:0007669"/>
    <property type="project" value="UniProtKB-KW"/>
</dbReference>
<dbReference type="Pfam" id="PF00216">
    <property type="entry name" value="Bac_DNA_binding"/>
    <property type="match status" value="1"/>
</dbReference>
<dbReference type="AlphaFoldDB" id="A0AAT9G7M8"/>
<evidence type="ECO:0000256" key="2">
    <source>
        <dbReference type="ARBA" id="ARBA00023125"/>
    </source>
</evidence>
<dbReference type="Gene3D" id="4.10.520.10">
    <property type="entry name" value="IHF-like DNA-binding proteins"/>
    <property type="match status" value="1"/>
</dbReference>
<dbReference type="EMBL" id="AP029170">
    <property type="protein sequence ID" value="BFD45818.1"/>
    <property type="molecule type" value="Genomic_DNA"/>
</dbReference>